<dbReference type="Gene3D" id="2.40.128.110">
    <property type="entry name" value="Lipid/polyisoprenoid-binding, YceI-like"/>
    <property type="match status" value="1"/>
</dbReference>
<dbReference type="PANTHER" id="PTHR34406:SF1">
    <property type="entry name" value="PROTEIN YCEI"/>
    <property type="match status" value="1"/>
</dbReference>
<evidence type="ECO:0000259" key="2">
    <source>
        <dbReference type="SMART" id="SM00867"/>
    </source>
</evidence>
<sequence length="191" mass="20183">MKALKSILAMALILTASHLFGQTNYVLNKDYKLTINGGSNLHDWTENVEKAAANASVTWNSNGTLTLNGLTVIVYVQSIKSSEGGVMNGKTYKALKSDSHPTITFTLTSPLQISGGGTTVSATGNLNIAGVTRGVTIRAKVNSIANNNISIEGVVPLRMSEFGIDPPNALFGALKVSNDISIQFKTNLVKS</sequence>
<dbReference type="AlphaFoldDB" id="A0A3M9NNQ7"/>
<dbReference type="InterPro" id="IPR036761">
    <property type="entry name" value="TTHA0802/YceI-like_sf"/>
</dbReference>
<proteinExistence type="predicted"/>
<feature type="signal peptide" evidence="1">
    <location>
        <begin position="1"/>
        <end position="21"/>
    </location>
</feature>
<dbReference type="SMART" id="SM00867">
    <property type="entry name" value="YceI"/>
    <property type="match status" value="1"/>
</dbReference>
<dbReference type="Proteomes" id="UP000267223">
    <property type="component" value="Unassembled WGS sequence"/>
</dbReference>
<reference evidence="3 4" key="1">
    <citation type="submission" date="2018-11" db="EMBL/GenBank/DDBJ databases">
        <title>Draft genome sequence of Ferruginibacter sp. BO-59.</title>
        <authorList>
            <person name="Im W.T."/>
        </authorList>
    </citation>
    <scope>NUCLEOTIDE SEQUENCE [LARGE SCALE GENOMIC DNA]</scope>
    <source>
        <strain evidence="3 4">BO-59</strain>
    </source>
</reference>
<dbReference type="PANTHER" id="PTHR34406">
    <property type="entry name" value="PROTEIN YCEI"/>
    <property type="match status" value="1"/>
</dbReference>
<dbReference type="OrthoDB" id="9794147at2"/>
<dbReference type="RefSeq" id="WP_123119356.1">
    <property type="nucleotide sequence ID" value="NZ_RJJR01000002.1"/>
</dbReference>
<accession>A0A3M9NNQ7</accession>
<name>A0A3M9NNQ7_9BACT</name>
<keyword evidence="4" id="KW-1185">Reference proteome</keyword>
<keyword evidence="1" id="KW-0732">Signal</keyword>
<evidence type="ECO:0000256" key="1">
    <source>
        <dbReference type="SAM" id="SignalP"/>
    </source>
</evidence>
<organism evidence="3 4">
    <name type="scientific">Hanamia caeni</name>
    <dbReference type="NCBI Taxonomy" id="2294116"/>
    <lineage>
        <taxon>Bacteria</taxon>
        <taxon>Pseudomonadati</taxon>
        <taxon>Bacteroidota</taxon>
        <taxon>Chitinophagia</taxon>
        <taxon>Chitinophagales</taxon>
        <taxon>Chitinophagaceae</taxon>
        <taxon>Hanamia</taxon>
    </lineage>
</organism>
<gene>
    <name evidence="3" type="ORF">EFY79_03795</name>
</gene>
<protein>
    <submittedName>
        <fullName evidence="3">YceI family protein</fullName>
    </submittedName>
</protein>
<evidence type="ECO:0000313" key="4">
    <source>
        <dbReference type="Proteomes" id="UP000267223"/>
    </source>
</evidence>
<feature type="domain" description="Lipid/polyisoprenoid-binding YceI-like" evidence="2">
    <location>
        <begin position="32"/>
        <end position="189"/>
    </location>
</feature>
<feature type="chain" id="PRO_5018297716" evidence="1">
    <location>
        <begin position="22"/>
        <end position="191"/>
    </location>
</feature>
<evidence type="ECO:0000313" key="3">
    <source>
        <dbReference type="EMBL" id="RNI38793.1"/>
    </source>
</evidence>
<comment type="caution">
    <text evidence="3">The sequence shown here is derived from an EMBL/GenBank/DDBJ whole genome shotgun (WGS) entry which is preliminary data.</text>
</comment>
<dbReference type="InterPro" id="IPR007372">
    <property type="entry name" value="Lipid/polyisoprenoid-bd_YceI"/>
</dbReference>
<dbReference type="SUPFAM" id="SSF101874">
    <property type="entry name" value="YceI-like"/>
    <property type="match status" value="1"/>
</dbReference>
<dbReference type="Pfam" id="PF04264">
    <property type="entry name" value="YceI"/>
    <property type="match status" value="1"/>
</dbReference>
<dbReference type="EMBL" id="RJJR01000002">
    <property type="protein sequence ID" value="RNI38793.1"/>
    <property type="molecule type" value="Genomic_DNA"/>
</dbReference>